<reference evidence="4 5" key="1">
    <citation type="submission" date="2013-07" db="EMBL/GenBank/DDBJ databases">
        <title>Sulfurimonas hongkongensis AST-10 Genome Sequencing.</title>
        <authorList>
            <person name="Cai L."/>
            <person name="Zhang T."/>
        </authorList>
    </citation>
    <scope>NUCLEOTIDE SEQUENCE [LARGE SCALE GENOMIC DNA]</scope>
    <source>
        <strain evidence="4 5">AST-10</strain>
    </source>
</reference>
<dbReference type="EMBL" id="AUPZ01000002">
    <property type="protein sequence ID" value="EQB40380.1"/>
    <property type="molecule type" value="Genomic_DNA"/>
</dbReference>
<accession>T0JH24</accession>
<comment type="caution">
    <text evidence="4">The sequence shown here is derived from an EMBL/GenBank/DDBJ whole genome shotgun (WGS) entry which is preliminary data.</text>
</comment>
<dbReference type="PATRIC" id="fig|1172190.3.peg.168"/>
<dbReference type="OrthoDB" id="5334488at2"/>
<dbReference type="InterPro" id="IPR051407">
    <property type="entry name" value="Bact_OM_lipoprot/Surf_antigen"/>
</dbReference>
<sequence>MRVFYMSVLSLFLLVGCATNKGPLYDGSSYKQMKRIEIGRVIKQRPVVISDNGTGTFLGAVVGAVLGSTVGRGSGTTLAMLGGGLAGGYAGKEIGKANGAELTVELESGEMVVVVVKGSDFIAVGDRVKIIKDGNKVAQVDKISN</sequence>
<organism evidence="4 5">
    <name type="scientific">Sulfurimonas hongkongensis</name>
    <dbReference type="NCBI Taxonomy" id="1172190"/>
    <lineage>
        <taxon>Bacteria</taxon>
        <taxon>Pseudomonadati</taxon>
        <taxon>Campylobacterota</taxon>
        <taxon>Epsilonproteobacteria</taxon>
        <taxon>Campylobacterales</taxon>
        <taxon>Sulfurimonadaceae</taxon>
        <taxon>Sulfurimonas</taxon>
    </lineage>
</organism>
<evidence type="ECO:0000256" key="2">
    <source>
        <dbReference type="ARBA" id="ARBA00023136"/>
    </source>
</evidence>
<comment type="subcellular location">
    <subcellularLocation>
        <location evidence="1">Membrane</location>
    </subcellularLocation>
</comment>
<dbReference type="Pfam" id="PF05433">
    <property type="entry name" value="Rick_17kDa_Anti"/>
    <property type="match status" value="1"/>
</dbReference>
<dbReference type="PANTHER" id="PTHR35603:SF2">
    <property type="entry name" value="OUTER MEMBRANE LIPOPROTEIN"/>
    <property type="match status" value="1"/>
</dbReference>
<evidence type="ECO:0000313" key="4">
    <source>
        <dbReference type="EMBL" id="EQB40380.1"/>
    </source>
</evidence>
<gene>
    <name evidence="4" type="ORF">M947_00865</name>
</gene>
<evidence type="ECO:0000259" key="3">
    <source>
        <dbReference type="Pfam" id="PF05433"/>
    </source>
</evidence>
<protein>
    <recommendedName>
        <fullName evidence="3">Glycine zipper 2TM domain-containing protein</fullName>
    </recommendedName>
</protein>
<dbReference type="Proteomes" id="UP000015520">
    <property type="component" value="Unassembled WGS sequence"/>
</dbReference>
<dbReference type="AlphaFoldDB" id="T0JH24"/>
<evidence type="ECO:0000313" key="5">
    <source>
        <dbReference type="Proteomes" id="UP000015520"/>
    </source>
</evidence>
<dbReference type="PROSITE" id="PS51257">
    <property type="entry name" value="PROKAR_LIPOPROTEIN"/>
    <property type="match status" value="1"/>
</dbReference>
<keyword evidence="5" id="KW-1185">Reference proteome</keyword>
<evidence type="ECO:0000256" key="1">
    <source>
        <dbReference type="ARBA" id="ARBA00004370"/>
    </source>
</evidence>
<dbReference type="eggNOG" id="COG3133">
    <property type="taxonomic scope" value="Bacteria"/>
</dbReference>
<proteinExistence type="predicted"/>
<keyword evidence="2" id="KW-0472">Membrane</keyword>
<dbReference type="STRING" id="1172190.M947_00865"/>
<name>T0JH24_9BACT</name>
<feature type="domain" description="Glycine zipper 2TM" evidence="3">
    <location>
        <begin position="55"/>
        <end position="95"/>
    </location>
</feature>
<dbReference type="InterPro" id="IPR008816">
    <property type="entry name" value="Gly_zipper_2TM_dom"/>
</dbReference>
<dbReference type="GO" id="GO:0019867">
    <property type="term" value="C:outer membrane"/>
    <property type="evidence" value="ECO:0007669"/>
    <property type="project" value="InterPro"/>
</dbReference>
<dbReference type="PANTHER" id="PTHR35603">
    <property type="match status" value="1"/>
</dbReference>
<dbReference type="RefSeq" id="WP_021286458.1">
    <property type="nucleotide sequence ID" value="NZ_AUPZ01000002.1"/>
</dbReference>